<dbReference type="EMBL" id="CP054140">
    <property type="protein sequence ID" value="QQG66369.1"/>
    <property type="molecule type" value="Genomic_DNA"/>
</dbReference>
<dbReference type="Proteomes" id="UP000596092">
    <property type="component" value="Chromosome"/>
</dbReference>
<accession>A0A7T5VEN1</accession>
<sequence>MWQLVVWIGLQIVSALLFRPKSNNQANITPGEVSATTVDASGPVPVLFGTRLITGANCIWYGDVGTTPIVRCNRGKK</sequence>
<dbReference type="KEGG" id="dog:HP555_11060"/>
<dbReference type="AlphaFoldDB" id="A0A7T5VEN1"/>
<gene>
    <name evidence="1" type="ORF">HP555_11060</name>
</gene>
<protein>
    <submittedName>
        <fullName evidence="1">Uncharacterized protein</fullName>
    </submittedName>
</protein>
<keyword evidence="2" id="KW-1185">Reference proteome</keyword>
<reference evidence="1 2" key="1">
    <citation type="submission" date="2020-05" db="EMBL/GenBank/DDBJ databases">
        <title>Complete genome of Desulfobulbus oligotrophicus.</title>
        <authorList>
            <person name="Podar M."/>
        </authorList>
    </citation>
    <scope>NUCLEOTIDE SEQUENCE [LARGE SCALE GENOMIC DNA]</scope>
    <source>
        <strain evidence="1 2">Prop6</strain>
    </source>
</reference>
<evidence type="ECO:0000313" key="2">
    <source>
        <dbReference type="Proteomes" id="UP000596092"/>
    </source>
</evidence>
<proteinExistence type="predicted"/>
<organism evidence="1 2">
    <name type="scientific">Desulfobulbus oligotrophicus</name>
    <dbReference type="NCBI Taxonomy" id="1909699"/>
    <lineage>
        <taxon>Bacteria</taxon>
        <taxon>Pseudomonadati</taxon>
        <taxon>Thermodesulfobacteriota</taxon>
        <taxon>Desulfobulbia</taxon>
        <taxon>Desulfobulbales</taxon>
        <taxon>Desulfobulbaceae</taxon>
        <taxon>Desulfobulbus</taxon>
    </lineage>
</organism>
<name>A0A7T5VEN1_9BACT</name>
<dbReference type="RefSeq" id="WP_199262465.1">
    <property type="nucleotide sequence ID" value="NZ_CP054140.1"/>
</dbReference>
<evidence type="ECO:0000313" key="1">
    <source>
        <dbReference type="EMBL" id="QQG66369.1"/>
    </source>
</evidence>